<dbReference type="AlphaFoldDB" id="A0A347WID8"/>
<dbReference type="PANTHER" id="PTHR35796">
    <property type="entry name" value="HYPOTHETICAL CYTOSOLIC PROTEIN"/>
    <property type="match status" value="1"/>
</dbReference>
<dbReference type="EMBL" id="CP023434">
    <property type="protein sequence ID" value="AXY24845.1"/>
    <property type="molecule type" value="Genomic_DNA"/>
</dbReference>
<proteinExistence type="predicted"/>
<evidence type="ECO:0000259" key="1">
    <source>
        <dbReference type="Pfam" id="PF08000"/>
    </source>
</evidence>
<dbReference type="InterPro" id="IPR012544">
    <property type="entry name" value="PHb"/>
</dbReference>
<feature type="domain" description="Bacterial Pleckstrin homology" evidence="1">
    <location>
        <begin position="7"/>
        <end position="119"/>
    </location>
</feature>
<evidence type="ECO:0000313" key="3">
    <source>
        <dbReference type="Proteomes" id="UP000263232"/>
    </source>
</evidence>
<reference evidence="2 3" key="1">
    <citation type="submission" date="2017-09" db="EMBL/GenBank/DDBJ databases">
        <title>Complete genome sequence of Oxytococcus suis strain ZY16052.</title>
        <authorList>
            <person name="Li F."/>
        </authorList>
    </citation>
    <scope>NUCLEOTIDE SEQUENCE [LARGE SCALE GENOMIC DNA]</scope>
    <source>
        <strain evidence="2 3">ZY16052</strain>
    </source>
</reference>
<dbReference type="SUPFAM" id="SSF50729">
    <property type="entry name" value="PH domain-like"/>
    <property type="match status" value="1"/>
</dbReference>
<protein>
    <recommendedName>
        <fullName evidence="1">Bacterial Pleckstrin homology domain-containing protein</fullName>
    </recommendedName>
</protein>
<organism evidence="2 3">
    <name type="scientific">Suicoccus acidiformans</name>
    <dbReference type="NCBI Taxonomy" id="2036206"/>
    <lineage>
        <taxon>Bacteria</taxon>
        <taxon>Bacillati</taxon>
        <taxon>Bacillota</taxon>
        <taxon>Bacilli</taxon>
        <taxon>Lactobacillales</taxon>
        <taxon>Aerococcaceae</taxon>
        <taxon>Suicoccus</taxon>
    </lineage>
</organism>
<dbReference type="Pfam" id="PF08000">
    <property type="entry name" value="bPH_1"/>
    <property type="match status" value="1"/>
</dbReference>
<dbReference type="PANTHER" id="PTHR35796:SF3">
    <property type="entry name" value="BHLH DOMAIN-CONTAINING PROTEIN"/>
    <property type="match status" value="1"/>
</dbReference>
<name>A0A347WID8_9LACT</name>
<dbReference type="CDD" id="cd13225">
    <property type="entry name" value="PH-like_bacteria"/>
    <property type="match status" value="1"/>
</dbReference>
<dbReference type="Proteomes" id="UP000263232">
    <property type="component" value="Chromosome"/>
</dbReference>
<dbReference type="Gene3D" id="2.30.29.50">
    <property type="entry name" value="Bacterial Pleckstrin homology domain"/>
    <property type="match status" value="1"/>
</dbReference>
<evidence type="ECO:0000313" key="2">
    <source>
        <dbReference type="EMBL" id="AXY24845.1"/>
    </source>
</evidence>
<dbReference type="OrthoDB" id="9803613at2"/>
<dbReference type="RefSeq" id="WP_118989769.1">
    <property type="nucleotide sequence ID" value="NZ_CP023434.1"/>
</dbReference>
<dbReference type="KEGG" id="abae:CL176_01760"/>
<accession>A0A347WID8</accession>
<gene>
    <name evidence="2" type="ORF">CL176_01760</name>
</gene>
<dbReference type="InterPro" id="IPR037063">
    <property type="entry name" value="PHb_sf"/>
</dbReference>
<sequence length="122" mass="13773">MAISNALGWTFTSELNKVPQELTELLIEGERIHAAYKTVRDIAVFTNKRLIVMDSQGLTGRKKEIYSLPYSAINMWSTENAGTIDLNSEVQLWTRAGEVKINLHRGVDPRKLDRVLAEACLK</sequence>
<keyword evidence="3" id="KW-1185">Reference proteome</keyword>